<reference evidence="1" key="1">
    <citation type="submission" date="2022-12" db="EMBL/GenBank/DDBJ databases">
        <title>Genome assemblies of Blomia tropicalis.</title>
        <authorList>
            <person name="Cui Y."/>
        </authorList>
    </citation>
    <scope>NUCLEOTIDE SEQUENCE</scope>
    <source>
        <tissue evidence="1">Adult mites</tissue>
    </source>
</reference>
<evidence type="ECO:0000313" key="1">
    <source>
        <dbReference type="EMBL" id="KAJ6218199.1"/>
    </source>
</evidence>
<evidence type="ECO:0000313" key="2">
    <source>
        <dbReference type="Proteomes" id="UP001142055"/>
    </source>
</evidence>
<accession>A0A9Q0RKX9</accession>
<dbReference type="Proteomes" id="UP001142055">
    <property type="component" value="Chromosome 3"/>
</dbReference>
<dbReference type="OMA" id="DDMIWYV"/>
<organism evidence="1 2">
    <name type="scientific">Blomia tropicalis</name>
    <name type="common">Mite</name>
    <dbReference type="NCBI Taxonomy" id="40697"/>
    <lineage>
        <taxon>Eukaryota</taxon>
        <taxon>Metazoa</taxon>
        <taxon>Ecdysozoa</taxon>
        <taxon>Arthropoda</taxon>
        <taxon>Chelicerata</taxon>
        <taxon>Arachnida</taxon>
        <taxon>Acari</taxon>
        <taxon>Acariformes</taxon>
        <taxon>Sarcoptiformes</taxon>
        <taxon>Astigmata</taxon>
        <taxon>Glycyphagoidea</taxon>
        <taxon>Echimyopodidae</taxon>
        <taxon>Blomia</taxon>
    </lineage>
</organism>
<sequence>MDSLYQILDQVKLYEQGSSKHDADLFWKELFAFHFLDEKLDDKQQDDLLFFVYKIKKRSQCLRVNGFNGHQIPHIDVMRRFSPNLPLHLCSINWEETFFLNIILQKLEYFVFYSICTRTSAEQFQVISKKKLNVFATPSSHSVLFKESEEQYSYPFINFYIENFEELLYESIINEFEFVYLELLVHDTSIDEEPFVIFSSCINFSSFNEAYSDQNRIICSGQYLGIVQVQDHDTESTAEIVVKKKIKRSISDGSTFSNSMIDSFEESNKNGTDPYRLIKTSNRSKLYRIMRQGIPARTPGRCLTIESCDIFNDLDDPMTNLWSQKGFNQAYFEWRERQKNVSISFHCFVTNISLPWNHIINRLYSNKKQTSILFF</sequence>
<dbReference type="EMBL" id="JAPWDV010000003">
    <property type="protein sequence ID" value="KAJ6218199.1"/>
    <property type="molecule type" value="Genomic_DNA"/>
</dbReference>
<comment type="caution">
    <text evidence="1">The sequence shown here is derived from an EMBL/GenBank/DDBJ whole genome shotgun (WGS) entry which is preliminary data.</text>
</comment>
<dbReference type="InterPro" id="IPR019141">
    <property type="entry name" value="DUF2045"/>
</dbReference>
<gene>
    <name evidence="1" type="ORF">RDWZM_009356</name>
</gene>
<dbReference type="PANTHER" id="PTHR21477">
    <property type="entry name" value="ZGC:172139"/>
    <property type="match status" value="1"/>
</dbReference>
<keyword evidence="2" id="KW-1185">Reference proteome</keyword>
<protein>
    <submittedName>
        <fullName evidence="1">Uncharacterized protein</fullName>
    </submittedName>
</protein>
<dbReference type="PANTHER" id="PTHR21477:SF13">
    <property type="entry name" value="KIAA0930"/>
    <property type="match status" value="1"/>
</dbReference>
<dbReference type="AlphaFoldDB" id="A0A9Q0RKX9"/>
<dbReference type="Pfam" id="PF09741">
    <property type="entry name" value="DUF2045"/>
    <property type="match status" value="1"/>
</dbReference>
<proteinExistence type="predicted"/>
<name>A0A9Q0RKX9_BLOTA</name>